<dbReference type="eggNOG" id="COG2205">
    <property type="taxonomic scope" value="Bacteria"/>
</dbReference>
<dbReference type="Proteomes" id="UP000002945">
    <property type="component" value="Unassembled WGS sequence"/>
</dbReference>
<dbReference type="HOGENOM" id="CLU_026375_0_0_10"/>
<dbReference type="EMBL" id="ABIB01000001">
    <property type="protein sequence ID" value="EDP98117.1"/>
    <property type="molecule type" value="Genomic_DNA"/>
</dbReference>
<dbReference type="PANTHER" id="PTHR43547:SF2">
    <property type="entry name" value="HYBRID SIGNAL TRANSDUCTION HISTIDINE KINASE C"/>
    <property type="match status" value="1"/>
</dbReference>
<evidence type="ECO:0000256" key="1">
    <source>
        <dbReference type="ARBA" id="ARBA00000085"/>
    </source>
</evidence>
<dbReference type="STRING" id="391587.KAOT1_12907"/>
<dbReference type="GO" id="GO:0000155">
    <property type="term" value="F:phosphorelay sensor kinase activity"/>
    <property type="evidence" value="ECO:0007669"/>
    <property type="project" value="InterPro"/>
</dbReference>
<feature type="transmembrane region" description="Helical" evidence="4">
    <location>
        <begin position="239"/>
        <end position="260"/>
    </location>
</feature>
<keyword evidence="4" id="KW-0472">Membrane</keyword>
<dbReference type="PROSITE" id="PS50109">
    <property type="entry name" value="HIS_KIN"/>
    <property type="match status" value="1"/>
</dbReference>
<dbReference type="InterPro" id="IPR003594">
    <property type="entry name" value="HATPase_dom"/>
</dbReference>
<name>A9DJJ9_9FLAO</name>
<dbReference type="InterPro" id="IPR003661">
    <property type="entry name" value="HisK_dim/P_dom"/>
</dbReference>
<evidence type="ECO:0000313" key="7">
    <source>
        <dbReference type="Proteomes" id="UP000002945"/>
    </source>
</evidence>
<dbReference type="SMART" id="SM00387">
    <property type="entry name" value="HATPase_c"/>
    <property type="match status" value="1"/>
</dbReference>
<evidence type="ECO:0000256" key="3">
    <source>
        <dbReference type="ARBA" id="ARBA00022553"/>
    </source>
</evidence>
<accession>A9DJJ9</accession>
<dbReference type="CDD" id="cd00082">
    <property type="entry name" value="HisKA"/>
    <property type="match status" value="1"/>
</dbReference>
<evidence type="ECO:0000259" key="5">
    <source>
        <dbReference type="PROSITE" id="PS50109"/>
    </source>
</evidence>
<proteinExistence type="predicted"/>
<evidence type="ECO:0000256" key="4">
    <source>
        <dbReference type="SAM" id="Phobius"/>
    </source>
</evidence>
<evidence type="ECO:0000256" key="2">
    <source>
        <dbReference type="ARBA" id="ARBA00012438"/>
    </source>
</evidence>
<dbReference type="Gene3D" id="1.10.287.130">
    <property type="match status" value="1"/>
</dbReference>
<reference evidence="6 7" key="1">
    <citation type="journal article" date="2011" name="J. Bacteriol.">
        <title>Genome sequence of the algicidal bacterium Kordia algicida OT-1.</title>
        <authorList>
            <person name="Lee H.S."/>
            <person name="Kang S.G."/>
            <person name="Kwon K.K."/>
            <person name="Lee J.H."/>
            <person name="Kim S.J."/>
        </authorList>
    </citation>
    <scope>NUCLEOTIDE SEQUENCE [LARGE SCALE GENOMIC DNA]</scope>
    <source>
        <strain evidence="6 7">OT-1</strain>
    </source>
</reference>
<comment type="caution">
    <text evidence="6">The sequence shown here is derived from an EMBL/GenBank/DDBJ whole genome shotgun (WGS) entry which is preliminary data.</text>
</comment>
<dbReference type="EC" id="2.7.13.3" evidence="2"/>
<feature type="domain" description="Histidine kinase" evidence="5">
    <location>
        <begin position="279"/>
        <end position="491"/>
    </location>
</feature>
<dbReference type="AlphaFoldDB" id="A9DJJ9"/>
<dbReference type="SUPFAM" id="SSF55874">
    <property type="entry name" value="ATPase domain of HSP90 chaperone/DNA topoisomerase II/histidine kinase"/>
    <property type="match status" value="1"/>
</dbReference>
<sequence>MKQQRSSWILYAIIATIAITIAVQIYWNFKNYQVNKQQFINQVQISLDNAVEAYYADYAKREKMMMITMEGTNSMNNPKVLEKLRDVNFDSIFDIVEQRFFKHSDSVIIDKTIRDHFSSDSSDVLIDLKKKYSVPKLLRNRDSIRFFDQISSLYISISEDSLNFDKLKSFLDTELNRKQIAIPYQLQLSINDKIVGEIGTENLPDKVLQTFSKSAYQKPGEKLRLQFANITKTVWRKSLLGILLSTFLSLAIISSLLYLLRVIRRQKELAEIKNDLISNITHEFKTPITTISTALEAIQHFGAIKDPEKTQKYLAISDKQLKKLHIMVEKLLETATLDSEKLLLKKEQLDIVDFVEKITEKQRTFSTKKTLSFRSNIDSLTAEIDPFHFENSITNLIDNALKYGGNTIEVNVSKVLETIEITVTDNGNTIDKSQREKIFDQFYRIPKGNTHDVKGFGIGLYYTKKIIEKHNGTIQLVPDANHTIFKIKLIG</sequence>
<dbReference type="PANTHER" id="PTHR43547">
    <property type="entry name" value="TWO-COMPONENT HISTIDINE KINASE"/>
    <property type="match status" value="1"/>
</dbReference>
<organism evidence="6 7">
    <name type="scientific">Kordia algicida OT-1</name>
    <dbReference type="NCBI Taxonomy" id="391587"/>
    <lineage>
        <taxon>Bacteria</taxon>
        <taxon>Pseudomonadati</taxon>
        <taxon>Bacteroidota</taxon>
        <taxon>Flavobacteriia</taxon>
        <taxon>Flavobacteriales</taxon>
        <taxon>Flavobacteriaceae</taxon>
        <taxon>Kordia</taxon>
    </lineage>
</organism>
<keyword evidence="4" id="KW-0812">Transmembrane</keyword>
<dbReference type="InterPro" id="IPR004358">
    <property type="entry name" value="Sig_transdc_His_kin-like_C"/>
</dbReference>
<dbReference type="OrthoDB" id="1933776at2"/>
<evidence type="ECO:0000313" key="6">
    <source>
        <dbReference type="EMBL" id="EDP98117.1"/>
    </source>
</evidence>
<comment type="catalytic activity">
    <reaction evidence="1">
        <text>ATP + protein L-histidine = ADP + protein N-phospho-L-histidine.</text>
        <dbReference type="EC" id="2.7.13.3"/>
    </reaction>
</comment>
<dbReference type="InterPro" id="IPR005467">
    <property type="entry name" value="His_kinase_dom"/>
</dbReference>
<dbReference type="SMART" id="SM00388">
    <property type="entry name" value="HisKA"/>
    <property type="match status" value="1"/>
</dbReference>
<dbReference type="InterPro" id="IPR036097">
    <property type="entry name" value="HisK_dim/P_sf"/>
</dbReference>
<keyword evidence="4" id="KW-1133">Transmembrane helix</keyword>
<feature type="transmembrane region" description="Helical" evidence="4">
    <location>
        <begin position="7"/>
        <end position="27"/>
    </location>
</feature>
<dbReference type="RefSeq" id="WP_007095130.1">
    <property type="nucleotide sequence ID" value="NZ_CP142125.1"/>
</dbReference>
<keyword evidence="7" id="KW-1185">Reference proteome</keyword>
<protein>
    <recommendedName>
        <fullName evidence="2">histidine kinase</fullName>
        <ecNumber evidence="2">2.7.13.3</ecNumber>
    </recommendedName>
</protein>
<dbReference type="CDD" id="cd00075">
    <property type="entry name" value="HATPase"/>
    <property type="match status" value="1"/>
</dbReference>
<dbReference type="Pfam" id="PF00512">
    <property type="entry name" value="HisKA"/>
    <property type="match status" value="1"/>
</dbReference>
<dbReference type="SUPFAM" id="SSF47384">
    <property type="entry name" value="Homodimeric domain of signal transducing histidine kinase"/>
    <property type="match status" value="1"/>
</dbReference>
<dbReference type="Pfam" id="PF02518">
    <property type="entry name" value="HATPase_c"/>
    <property type="match status" value="1"/>
</dbReference>
<keyword evidence="3" id="KW-0597">Phosphoprotein</keyword>
<dbReference type="PRINTS" id="PR00344">
    <property type="entry name" value="BCTRLSENSOR"/>
</dbReference>
<gene>
    <name evidence="6" type="ORF">KAOT1_12907</name>
</gene>
<dbReference type="Gene3D" id="3.30.565.10">
    <property type="entry name" value="Histidine kinase-like ATPase, C-terminal domain"/>
    <property type="match status" value="1"/>
</dbReference>
<dbReference type="InterPro" id="IPR036890">
    <property type="entry name" value="HATPase_C_sf"/>
</dbReference>